<keyword evidence="1" id="KW-0812">Transmembrane</keyword>
<sequence length="107" mass="12043">MEEEMKTEAKKKPMLMAALKEERHQAQLRETYGITEKVKVVEKKSRTAQMLRVLINAVFVVVRCAALIAIAGLAIIGLATLIYPNMRAAALETWQEIVIQLADFLCK</sequence>
<feature type="transmembrane region" description="Helical" evidence="1">
    <location>
        <begin position="53"/>
        <end position="83"/>
    </location>
</feature>
<organism evidence="2 3">
    <name type="scientific">Candidatus Gemmiger excrementigallinarum</name>
    <dbReference type="NCBI Taxonomy" id="2838609"/>
    <lineage>
        <taxon>Bacteria</taxon>
        <taxon>Bacillati</taxon>
        <taxon>Bacillota</taxon>
        <taxon>Clostridia</taxon>
        <taxon>Eubacteriales</taxon>
        <taxon>Gemmiger</taxon>
    </lineage>
</organism>
<comment type="caution">
    <text evidence="2">The sequence shown here is derived from an EMBL/GenBank/DDBJ whole genome shotgun (WGS) entry which is preliminary data.</text>
</comment>
<evidence type="ECO:0000313" key="3">
    <source>
        <dbReference type="Proteomes" id="UP000824048"/>
    </source>
</evidence>
<accession>A0A9D2J9W0</accession>
<name>A0A9D2J9W0_9FIRM</name>
<gene>
    <name evidence="2" type="ORF">H9811_04675</name>
</gene>
<dbReference type="AlphaFoldDB" id="A0A9D2J9W0"/>
<dbReference type="Proteomes" id="UP000824048">
    <property type="component" value="Unassembled WGS sequence"/>
</dbReference>
<proteinExistence type="predicted"/>
<reference evidence="2" key="1">
    <citation type="journal article" date="2021" name="PeerJ">
        <title>Extensive microbial diversity within the chicken gut microbiome revealed by metagenomics and culture.</title>
        <authorList>
            <person name="Gilroy R."/>
            <person name="Ravi A."/>
            <person name="Getino M."/>
            <person name="Pursley I."/>
            <person name="Horton D.L."/>
            <person name="Alikhan N.F."/>
            <person name="Baker D."/>
            <person name="Gharbi K."/>
            <person name="Hall N."/>
            <person name="Watson M."/>
            <person name="Adriaenssens E.M."/>
            <person name="Foster-Nyarko E."/>
            <person name="Jarju S."/>
            <person name="Secka A."/>
            <person name="Antonio M."/>
            <person name="Oren A."/>
            <person name="Chaudhuri R.R."/>
            <person name="La Ragione R."/>
            <person name="Hildebrand F."/>
            <person name="Pallen M.J."/>
        </authorList>
    </citation>
    <scope>NUCLEOTIDE SEQUENCE</scope>
    <source>
        <strain evidence="2">ChiSxjej1B13-11774</strain>
    </source>
</reference>
<evidence type="ECO:0000256" key="1">
    <source>
        <dbReference type="SAM" id="Phobius"/>
    </source>
</evidence>
<reference evidence="2" key="2">
    <citation type="submission" date="2021-04" db="EMBL/GenBank/DDBJ databases">
        <authorList>
            <person name="Gilroy R."/>
        </authorList>
    </citation>
    <scope>NUCLEOTIDE SEQUENCE</scope>
    <source>
        <strain evidence="2">ChiSxjej1B13-11774</strain>
    </source>
</reference>
<dbReference type="EMBL" id="DXBP01000030">
    <property type="protein sequence ID" value="HIZ41843.1"/>
    <property type="molecule type" value="Genomic_DNA"/>
</dbReference>
<keyword evidence="1" id="KW-0472">Membrane</keyword>
<protein>
    <submittedName>
        <fullName evidence="2">Uncharacterized protein</fullName>
    </submittedName>
</protein>
<evidence type="ECO:0000313" key="2">
    <source>
        <dbReference type="EMBL" id="HIZ41843.1"/>
    </source>
</evidence>
<keyword evidence="1" id="KW-1133">Transmembrane helix</keyword>